<dbReference type="AlphaFoldDB" id="A0AA36MA85"/>
<evidence type="ECO:0000313" key="2">
    <source>
        <dbReference type="EMBL" id="CAJ0604416.1"/>
    </source>
</evidence>
<dbReference type="PANTHER" id="PTHR34721">
    <property type="entry name" value="PROTEIN CBG09734"/>
    <property type="match status" value="1"/>
</dbReference>
<evidence type="ECO:0000256" key="1">
    <source>
        <dbReference type="SAM" id="SignalP"/>
    </source>
</evidence>
<proteinExistence type="predicted"/>
<reference evidence="2" key="1">
    <citation type="submission" date="2023-07" db="EMBL/GenBank/DDBJ databases">
        <authorList>
            <consortium name="CYATHOMIX"/>
        </authorList>
    </citation>
    <scope>NUCLEOTIDE SEQUENCE</scope>
    <source>
        <strain evidence="2">N/A</strain>
    </source>
</reference>
<evidence type="ECO:0000313" key="3">
    <source>
        <dbReference type="Proteomes" id="UP001176961"/>
    </source>
</evidence>
<dbReference type="PANTHER" id="PTHR34721:SF2">
    <property type="entry name" value="UPAR_LY6 DOMAIN-CONTAINING PROTEIN"/>
    <property type="match status" value="1"/>
</dbReference>
<keyword evidence="1" id="KW-0732">Signal</keyword>
<protein>
    <submittedName>
        <fullName evidence="2">Uncharacterized protein</fullName>
    </submittedName>
</protein>
<dbReference type="Proteomes" id="UP001176961">
    <property type="component" value="Unassembled WGS sequence"/>
</dbReference>
<accession>A0AA36MA85</accession>
<feature type="signal peptide" evidence="1">
    <location>
        <begin position="1"/>
        <end position="17"/>
    </location>
</feature>
<sequence>MLLQVFVVLSVATTTSAITCYNGAVYNNSAAPKDQQACPLATYCTKITALMPTPLASYGCDQSASLCKTVSCYDNQNGGRTCCCATDLCNFSTIQSAELVTVIAFVMMLL</sequence>
<dbReference type="InterPro" id="IPR045860">
    <property type="entry name" value="Snake_toxin-like_sf"/>
</dbReference>
<dbReference type="EMBL" id="CATQJL010000305">
    <property type="protein sequence ID" value="CAJ0604416.1"/>
    <property type="molecule type" value="Genomic_DNA"/>
</dbReference>
<gene>
    <name evidence="2" type="ORF">CYNAS_LOCUS16399</name>
</gene>
<dbReference type="SUPFAM" id="SSF57302">
    <property type="entry name" value="Snake toxin-like"/>
    <property type="match status" value="1"/>
</dbReference>
<comment type="caution">
    <text evidence="2">The sequence shown here is derived from an EMBL/GenBank/DDBJ whole genome shotgun (WGS) entry which is preliminary data.</text>
</comment>
<keyword evidence="3" id="KW-1185">Reference proteome</keyword>
<name>A0AA36MA85_CYLNA</name>
<feature type="chain" id="PRO_5041379513" evidence="1">
    <location>
        <begin position="18"/>
        <end position="110"/>
    </location>
</feature>
<organism evidence="2 3">
    <name type="scientific">Cylicocyclus nassatus</name>
    <name type="common">Nematode worm</name>
    <dbReference type="NCBI Taxonomy" id="53992"/>
    <lineage>
        <taxon>Eukaryota</taxon>
        <taxon>Metazoa</taxon>
        <taxon>Ecdysozoa</taxon>
        <taxon>Nematoda</taxon>
        <taxon>Chromadorea</taxon>
        <taxon>Rhabditida</taxon>
        <taxon>Rhabditina</taxon>
        <taxon>Rhabditomorpha</taxon>
        <taxon>Strongyloidea</taxon>
        <taxon>Strongylidae</taxon>
        <taxon>Cylicocyclus</taxon>
    </lineage>
</organism>